<organism evidence="2 3">
    <name type="scientific">Thiocapsa imhoffii</name>
    <dbReference type="NCBI Taxonomy" id="382777"/>
    <lineage>
        <taxon>Bacteria</taxon>
        <taxon>Pseudomonadati</taxon>
        <taxon>Pseudomonadota</taxon>
        <taxon>Gammaproteobacteria</taxon>
        <taxon>Chromatiales</taxon>
        <taxon>Chromatiaceae</taxon>
        <taxon>Thiocapsa</taxon>
    </lineage>
</organism>
<proteinExistence type="predicted"/>
<dbReference type="Proteomes" id="UP001138802">
    <property type="component" value="Unassembled WGS sequence"/>
</dbReference>
<evidence type="ECO:0000313" key="3">
    <source>
        <dbReference type="Proteomes" id="UP001138802"/>
    </source>
</evidence>
<gene>
    <name evidence="2" type="ORF">CKO25_09155</name>
</gene>
<dbReference type="AlphaFoldDB" id="A0A9X0WHR0"/>
<evidence type="ECO:0008006" key="4">
    <source>
        <dbReference type="Google" id="ProtNLM"/>
    </source>
</evidence>
<keyword evidence="3" id="KW-1185">Reference proteome</keyword>
<reference evidence="2 3" key="1">
    <citation type="journal article" date="2020" name="Microorganisms">
        <title>Osmotic Adaptation and Compatible Solute Biosynthesis of Phototrophic Bacteria as Revealed from Genome Analyses.</title>
        <authorList>
            <person name="Imhoff J.F."/>
            <person name="Rahn T."/>
            <person name="Kunzel S."/>
            <person name="Keller A."/>
            <person name="Neulinger S.C."/>
        </authorList>
    </citation>
    <scope>NUCLEOTIDE SEQUENCE [LARGE SCALE GENOMIC DNA]</scope>
    <source>
        <strain evidence="2 3">DSM 21303</strain>
    </source>
</reference>
<name>A0A9X0WHR0_9GAMM</name>
<dbReference type="InterPro" id="IPR027417">
    <property type="entry name" value="P-loop_NTPase"/>
</dbReference>
<dbReference type="EMBL" id="NRSD01000007">
    <property type="protein sequence ID" value="MBK1644813.1"/>
    <property type="molecule type" value="Genomic_DNA"/>
</dbReference>
<comment type="caution">
    <text evidence="2">The sequence shown here is derived from an EMBL/GenBank/DDBJ whole genome shotgun (WGS) entry which is preliminary data.</text>
</comment>
<evidence type="ECO:0000313" key="2">
    <source>
        <dbReference type="EMBL" id="MBK1644813.1"/>
    </source>
</evidence>
<dbReference type="Pfam" id="PF10923">
    <property type="entry name" value="BrxC_BrxD"/>
    <property type="match status" value="1"/>
</dbReference>
<accession>A0A9X0WHR0</accession>
<protein>
    <recommendedName>
        <fullName evidence="4">ATP-binding protein</fullName>
    </recommendedName>
</protein>
<evidence type="ECO:0000256" key="1">
    <source>
        <dbReference type="SAM" id="MobiDB-lite"/>
    </source>
</evidence>
<dbReference type="SUPFAM" id="SSF52540">
    <property type="entry name" value="P-loop containing nucleoside triphosphate hydrolases"/>
    <property type="match status" value="1"/>
</dbReference>
<dbReference type="InterPro" id="IPR021228">
    <property type="entry name" value="BrxD"/>
</dbReference>
<feature type="region of interest" description="Disordered" evidence="1">
    <location>
        <begin position="52"/>
        <end position="114"/>
    </location>
</feature>
<dbReference type="RefSeq" id="WP_200387619.1">
    <property type="nucleotide sequence ID" value="NZ_NRSD01000007.1"/>
</dbReference>
<sequence length="504" mass="54254">MKIGDEVFHRDFGRGRILNLYPEGPTAMVDFGYMTDLVLLAALDDASLPGADVEQEPAAVNPSSPGAAASATRRPPGYGVNGTSRRAAAHPSAVSRDAVAEPGSGRIAHPPPDAVAMGRMADRSSLSAQTVEARRAVIALRLGQVLESHVDDLSVGLNGILERFDATLRQAGKHQPQTLLIEGAWGQGKTHLLTVLTAAAVRHEFAVSSVVLDGVATTLSDPMKLFEAITNGIRFPGDALPGGLSVNLTRARRSGHLERLGHLGATMLAEVFEQIPRSAFEEYDALQIIEDYLGLFLAPSAAKNRLAGLGFRNLHLPPLRARAVAEYARRFCDLLSNWTWLCAVAGARGLVVILDELDVDYASTARRGAQAQRLRERRQDLLEQLGCLRAQRIPLVLAFASAPAAPGIDPEHDASRNLHDVIGGVDDSVVAPVPSEADLQELVKKILALYRIAYPEAVAGTRQQAMAGLTDRLLTQYQRQGNPVPRYFVRSTLESLDLLTTHAD</sequence>